<dbReference type="Gene3D" id="1.10.1220.10">
    <property type="entry name" value="Met repressor-like"/>
    <property type="match status" value="1"/>
</dbReference>
<reference evidence="1 2" key="1">
    <citation type="submission" date="2022-10" db="EMBL/GenBank/DDBJ databases">
        <authorList>
            <person name="Xie J."/>
            <person name="Shen N."/>
        </authorList>
    </citation>
    <scope>NUCLEOTIDE SEQUENCE [LARGE SCALE GENOMIC DNA]</scope>
    <source>
        <strain evidence="1 2">YIM65594</strain>
    </source>
</reference>
<comment type="caution">
    <text evidence="1">The sequence shown here is derived from an EMBL/GenBank/DDBJ whole genome shotgun (WGS) entry which is preliminary data.</text>
</comment>
<accession>A0ABU6FHG7</accession>
<organism evidence="1 2">
    <name type="scientific">Streptomyces endophyticus</name>
    <dbReference type="NCBI Taxonomy" id="714166"/>
    <lineage>
        <taxon>Bacteria</taxon>
        <taxon>Bacillati</taxon>
        <taxon>Actinomycetota</taxon>
        <taxon>Actinomycetes</taxon>
        <taxon>Kitasatosporales</taxon>
        <taxon>Streptomycetaceae</taxon>
        <taxon>Streptomyces</taxon>
    </lineage>
</organism>
<evidence type="ECO:0000313" key="1">
    <source>
        <dbReference type="EMBL" id="MEB8343475.1"/>
    </source>
</evidence>
<sequence length="59" mass="6370">MEISLDLDLPEDDIAFIDAYVASNGLTSRSAALRAAVELLRARVAQSDDVREGGGHLER</sequence>
<proteinExistence type="predicted"/>
<gene>
    <name evidence="1" type="ORF">OKJ99_38895</name>
</gene>
<protein>
    <submittedName>
        <fullName evidence="1">Ribbon-helix-helix domain-containing protein</fullName>
    </submittedName>
</protein>
<evidence type="ECO:0000313" key="2">
    <source>
        <dbReference type="Proteomes" id="UP001354931"/>
    </source>
</evidence>
<dbReference type="RefSeq" id="WP_326023144.1">
    <property type="nucleotide sequence ID" value="NZ_JAOZYC010000194.1"/>
</dbReference>
<name>A0ABU6FHG7_9ACTN</name>
<dbReference type="InterPro" id="IPR013321">
    <property type="entry name" value="Arc_rbn_hlx_hlx"/>
</dbReference>
<keyword evidence="2" id="KW-1185">Reference proteome</keyword>
<dbReference type="EMBL" id="JAOZYC010000194">
    <property type="protein sequence ID" value="MEB8343475.1"/>
    <property type="molecule type" value="Genomic_DNA"/>
</dbReference>
<dbReference type="CDD" id="cd22231">
    <property type="entry name" value="RHH_NikR_HicB-like"/>
    <property type="match status" value="1"/>
</dbReference>
<dbReference type="Proteomes" id="UP001354931">
    <property type="component" value="Unassembled WGS sequence"/>
</dbReference>
<dbReference type="SUPFAM" id="SSF47598">
    <property type="entry name" value="Ribbon-helix-helix"/>
    <property type="match status" value="1"/>
</dbReference>
<dbReference type="InterPro" id="IPR010985">
    <property type="entry name" value="Ribbon_hlx_hlx"/>
</dbReference>